<comment type="function">
    <text evidence="5">Participates in chromosomal partition during cell division. May act via the formation of a condensin-like complex containing Smc and ScpA that pull DNA away from mid-cell into both cell halves.</text>
</comment>
<comment type="subunit">
    <text evidence="5">Homodimer. Homodimerization may be required to stabilize the binding of ScpA to the Smc head domains. Component of a cohesin-like complex composed of ScpA, ScpB and the Smc homodimer, in which ScpA and ScpB bind to the head domain of Smc. The presence of the three proteins is required for the association of the complex with DNA.</text>
</comment>
<dbReference type="SUPFAM" id="SSF46785">
    <property type="entry name" value="Winged helix' DNA-binding domain"/>
    <property type="match status" value="2"/>
</dbReference>
<dbReference type="PANTHER" id="PTHR34298:SF2">
    <property type="entry name" value="SEGREGATION AND CONDENSATION PROTEIN B"/>
    <property type="match status" value="1"/>
</dbReference>
<gene>
    <name evidence="5 7" type="primary">scpB</name>
    <name evidence="7" type="ORF">H9717_07750</name>
</gene>
<dbReference type="InterPro" id="IPR036388">
    <property type="entry name" value="WH-like_DNA-bd_sf"/>
</dbReference>
<dbReference type="PIRSF" id="PIRSF019345">
    <property type="entry name" value="ScpB"/>
    <property type="match status" value="1"/>
</dbReference>
<comment type="caution">
    <text evidence="7">The sequence shown here is derived from an EMBL/GenBank/DDBJ whole genome shotgun (WGS) entry which is preliminary data.</text>
</comment>
<dbReference type="Gene3D" id="1.10.10.10">
    <property type="entry name" value="Winged helix-like DNA-binding domain superfamily/Winged helix DNA-binding domain"/>
    <property type="match status" value="2"/>
</dbReference>
<dbReference type="Pfam" id="PF04079">
    <property type="entry name" value="SMC_ScpB"/>
    <property type="match status" value="1"/>
</dbReference>
<dbReference type="GO" id="GO:0006260">
    <property type="term" value="P:DNA replication"/>
    <property type="evidence" value="ECO:0007669"/>
    <property type="project" value="UniProtKB-UniRule"/>
</dbReference>
<reference evidence="7" key="2">
    <citation type="submission" date="2021-04" db="EMBL/GenBank/DDBJ databases">
        <authorList>
            <person name="Gilroy R."/>
        </authorList>
    </citation>
    <scope>NUCLEOTIDE SEQUENCE</scope>
    <source>
        <strain evidence="7">CHK179-7159</strain>
    </source>
</reference>
<keyword evidence="2 5" id="KW-0132">Cell division</keyword>
<keyword evidence="3 5" id="KW-0159">Chromosome partition</keyword>
<dbReference type="GO" id="GO:0051304">
    <property type="term" value="P:chromosome separation"/>
    <property type="evidence" value="ECO:0007669"/>
    <property type="project" value="InterPro"/>
</dbReference>
<evidence type="ECO:0000256" key="5">
    <source>
        <dbReference type="HAMAP-Rule" id="MF_01804"/>
    </source>
</evidence>
<evidence type="ECO:0000313" key="7">
    <source>
        <dbReference type="EMBL" id="HJA92996.1"/>
    </source>
</evidence>
<accession>A0A9D2I598</accession>
<dbReference type="GO" id="GO:0051301">
    <property type="term" value="P:cell division"/>
    <property type="evidence" value="ECO:0007669"/>
    <property type="project" value="UniProtKB-KW"/>
</dbReference>
<evidence type="ECO:0000256" key="6">
    <source>
        <dbReference type="SAM" id="Coils"/>
    </source>
</evidence>
<sequence length="196" mass="22523">MEQKEKEAALEAILFAMGDSVELDRLAAAIGEDAEETRRILTEMKERWEKEERGVCLVEYEGAFQMCTRGDLYEYLIRVAKTPKKYALTDTLLETLSIIAYKQPVTRLDVERIRGVNSDHAINRLVEFDLVTELGRLDAPGRPLLFGTTEQFLRSFGVKSLEDLPRLNEAKLEEFRAEAEVEVQEMNAEVPEEERH</sequence>
<proteinExistence type="inferred from homology"/>
<dbReference type="EMBL" id="DWYY01000080">
    <property type="protein sequence ID" value="HJA92996.1"/>
    <property type="molecule type" value="Genomic_DNA"/>
</dbReference>
<feature type="coiled-coil region" evidence="6">
    <location>
        <begin position="169"/>
        <end position="196"/>
    </location>
</feature>
<keyword evidence="1 5" id="KW-0963">Cytoplasm</keyword>
<dbReference type="PANTHER" id="PTHR34298">
    <property type="entry name" value="SEGREGATION AND CONDENSATION PROTEIN B"/>
    <property type="match status" value="1"/>
</dbReference>
<comment type="similarity">
    <text evidence="5">Belongs to the ScpB family.</text>
</comment>
<dbReference type="NCBIfam" id="TIGR00281">
    <property type="entry name" value="SMC-Scp complex subunit ScpB"/>
    <property type="match status" value="1"/>
</dbReference>
<dbReference type="HAMAP" id="MF_01804">
    <property type="entry name" value="ScpB"/>
    <property type="match status" value="1"/>
</dbReference>
<evidence type="ECO:0000313" key="8">
    <source>
        <dbReference type="Proteomes" id="UP000886858"/>
    </source>
</evidence>
<protein>
    <recommendedName>
        <fullName evidence="5">Segregation and condensation protein B</fullName>
    </recommendedName>
</protein>
<evidence type="ECO:0000256" key="2">
    <source>
        <dbReference type="ARBA" id="ARBA00022618"/>
    </source>
</evidence>
<reference evidence="7" key="1">
    <citation type="journal article" date="2021" name="PeerJ">
        <title>Extensive microbial diversity within the chicken gut microbiome revealed by metagenomics and culture.</title>
        <authorList>
            <person name="Gilroy R."/>
            <person name="Ravi A."/>
            <person name="Getino M."/>
            <person name="Pursley I."/>
            <person name="Horton D.L."/>
            <person name="Alikhan N.F."/>
            <person name="Baker D."/>
            <person name="Gharbi K."/>
            <person name="Hall N."/>
            <person name="Watson M."/>
            <person name="Adriaenssens E.M."/>
            <person name="Foster-Nyarko E."/>
            <person name="Jarju S."/>
            <person name="Secka A."/>
            <person name="Antonio M."/>
            <person name="Oren A."/>
            <person name="Chaudhuri R.R."/>
            <person name="La Ragione R."/>
            <person name="Hildebrand F."/>
            <person name="Pallen M.J."/>
        </authorList>
    </citation>
    <scope>NUCLEOTIDE SEQUENCE</scope>
    <source>
        <strain evidence="7">CHK179-7159</strain>
    </source>
</reference>
<comment type="subcellular location">
    <subcellularLocation>
        <location evidence="5">Cytoplasm</location>
    </subcellularLocation>
    <text evidence="5">Associated with two foci at the outer edges of the nucleoid region in young cells, and at four foci within both cell halves in older cells.</text>
</comment>
<evidence type="ECO:0000256" key="4">
    <source>
        <dbReference type="ARBA" id="ARBA00023306"/>
    </source>
</evidence>
<dbReference type="InterPro" id="IPR005234">
    <property type="entry name" value="ScpB_csome_segregation"/>
</dbReference>
<dbReference type="InterPro" id="IPR036390">
    <property type="entry name" value="WH_DNA-bd_sf"/>
</dbReference>
<organism evidence="7 8">
    <name type="scientific">Candidatus Eisenbergiella merdipullorum</name>
    <dbReference type="NCBI Taxonomy" id="2838553"/>
    <lineage>
        <taxon>Bacteria</taxon>
        <taxon>Bacillati</taxon>
        <taxon>Bacillota</taxon>
        <taxon>Clostridia</taxon>
        <taxon>Lachnospirales</taxon>
        <taxon>Lachnospiraceae</taxon>
        <taxon>Eisenbergiella</taxon>
    </lineage>
</organism>
<dbReference type="Proteomes" id="UP000886858">
    <property type="component" value="Unassembled WGS sequence"/>
</dbReference>
<name>A0A9D2I598_9FIRM</name>
<evidence type="ECO:0000256" key="3">
    <source>
        <dbReference type="ARBA" id="ARBA00022829"/>
    </source>
</evidence>
<evidence type="ECO:0000256" key="1">
    <source>
        <dbReference type="ARBA" id="ARBA00022490"/>
    </source>
</evidence>
<keyword evidence="6" id="KW-0175">Coiled coil</keyword>
<keyword evidence="4 5" id="KW-0131">Cell cycle</keyword>
<dbReference type="AlphaFoldDB" id="A0A9D2I598"/>
<dbReference type="GO" id="GO:0005737">
    <property type="term" value="C:cytoplasm"/>
    <property type="evidence" value="ECO:0007669"/>
    <property type="project" value="UniProtKB-SubCell"/>
</dbReference>